<gene>
    <name evidence="1" type="ORF">A4A49_54867</name>
</gene>
<accession>A0A314L561</accession>
<sequence length="161" mass="17112">MASSSPYTFIPLSKPDDTIPSSSLSVAFSPPPLSFPPLMSSLSSMTSLVPRNFSSPSLLPCPTAATAPPIFPSADSLDSTTASNFHSVVALATPNFTNLITIKLQSVEDYLTWHTQFTSFLISHDLLGFVDGSIPAAPPPPSLQHYWFASTESKLPLVGSN</sequence>
<dbReference type="EMBL" id="MJEQ01000447">
    <property type="protein sequence ID" value="OIT36307.1"/>
    <property type="molecule type" value="Genomic_DNA"/>
</dbReference>
<evidence type="ECO:0008006" key="3">
    <source>
        <dbReference type="Google" id="ProtNLM"/>
    </source>
</evidence>
<dbReference type="Gramene" id="OIT36307">
    <property type="protein sequence ID" value="OIT36307"/>
    <property type="gene ID" value="A4A49_54867"/>
</dbReference>
<dbReference type="AlphaFoldDB" id="A0A314L561"/>
<protein>
    <recommendedName>
        <fullName evidence="3">Retrotransposon Copia-like N-terminal domain-containing protein</fullName>
    </recommendedName>
</protein>
<name>A0A314L561_NICAT</name>
<proteinExistence type="predicted"/>
<organism evidence="1 2">
    <name type="scientific">Nicotiana attenuata</name>
    <name type="common">Coyote tobacco</name>
    <dbReference type="NCBI Taxonomy" id="49451"/>
    <lineage>
        <taxon>Eukaryota</taxon>
        <taxon>Viridiplantae</taxon>
        <taxon>Streptophyta</taxon>
        <taxon>Embryophyta</taxon>
        <taxon>Tracheophyta</taxon>
        <taxon>Spermatophyta</taxon>
        <taxon>Magnoliopsida</taxon>
        <taxon>eudicotyledons</taxon>
        <taxon>Gunneridae</taxon>
        <taxon>Pentapetalae</taxon>
        <taxon>asterids</taxon>
        <taxon>lamiids</taxon>
        <taxon>Solanales</taxon>
        <taxon>Solanaceae</taxon>
        <taxon>Nicotianoideae</taxon>
        <taxon>Nicotianeae</taxon>
        <taxon>Nicotiana</taxon>
    </lineage>
</organism>
<dbReference type="Proteomes" id="UP000187609">
    <property type="component" value="Unassembled WGS sequence"/>
</dbReference>
<comment type="caution">
    <text evidence="1">The sequence shown here is derived from an EMBL/GenBank/DDBJ whole genome shotgun (WGS) entry which is preliminary data.</text>
</comment>
<evidence type="ECO:0000313" key="2">
    <source>
        <dbReference type="Proteomes" id="UP000187609"/>
    </source>
</evidence>
<evidence type="ECO:0000313" key="1">
    <source>
        <dbReference type="EMBL" id="OIT36307.1"/>
    </source>
</evidence>
<reference evidence="1" key="1">
    <citation type="submission" date="2016-11" db="EMBL/GenBank/DDBJ databases">
        <title>The genome of Nicotiana attenuata.</title>
        <authorList>
            <person name="Xu S."/>
            <person name="Brockmoeller T."/>
            <person name="Gaquerel E."/>
            <person name="Navarro A."/>
            <person name="Kuhl H."/>
            <person name="Gase K."/>
            <person name="Ling Z."/>
            <person name="Zhou W."/>
            <person name="Kreitzer C."/>
            <person name="Stanke M."/>
            <person name="Tang H."/>
            <person name="Lyons E."/>
            <person name="Pandey P."/>
            <person name="Pandey S.P."/>
            <person name="Timmermann B."/>
            <person name="Baldwin I.T."/>
        </authorList>
    </citation>
    <scope>NUCLEOTIDE SEQUENCE [LARGE SCALE GENOMIC DNA]</scope>
    <source>
        <strain evidence="1">UT</strain>
    </source>
</reference>
<keyword evidence="2" id="KW-1185">Reference proteome</keyword>